<evidence type="ECO:0000256" key="11">
    <source>
        <dbReference type="SAM" id="MobiDB-lite"/>
    </source>
</evidence>
<evidence type="ECO:0000256" key="6">
    <source>
        <dbReference type="ARBA" id="ARBA00023163"/>
    </source>
</evidence>
<keyword evidence="6" id="KW-0804">Transcription</keyword>
<dbReference type="PROSITE" id="PS00633">
    <property type="entry name" value="BROMODOMAIN_1"/>
    <property type="match status" value="1"/>
</dbReference>
<dbReference type="Gene3D" id="2.60.40.1730">
    <property type="entry name" value="tricorn interacting facor f3 domain"/>
    <property type="match status" value="1"/>
</dbReference>
<dbReference type="SUPFAM" id="SSF47370">
    <property type="entry name" value="Bromodomain"/>
    <property type="match status" value="3"/>
</dbReference>
<comment type="function">
    <text evidence="8">Functions as a component of the DNA-binding general transcription factor complex TFIID. Binding of TFIID to a promoter (with or without TATA element) is the initial step in pre-initiation complex (PIC) formation. TFIID plays a key role in the regulation of gene expression by RNA polymerase II through different activities such as transcription activator interaction, core promoter recognition and selectivity, TFIIA and TFIIB interaction, chromatin modification (histone acetylation by TAF1), facilitation of DNA opening and initiation of transcription.</text>
</comment>
<evidence type="ECO:0000256" key="4">
    <source>
        <dbReference type="ARBA" id="ARBA00023015"/>
    </source>
</evidence>
<keyword evidence="14" id="KW-1185">Reference proteome</keyword>
<dbReference type="PRINTS" id="PR00503">
    <property type="entry name" value="BROMODOMAIN"/>
</dbReference>
<dbReference type="EMBL" id="ML210963">
    <property type="protein sequence ID" value="TFK94953.1"/>
    <property type="molecule type" value="Genomic_DNA"/>
</dbReference>
<dbReference type="Pfam" id="PF00439">
    <property type="entry name" value="Bromodomain"/>
    <property type="match status" value="3"/>
</dbReference>
<dbReference type="Proteomes" id="UP000308197">
    <property type="component" value="Unassembled WGS sequence"/>
</dbReference>
<feature type="domain" description="Bromo" evidence="12">
    <location>
        <begin position="1630"/>
        <end position="1702"/>
    </location>
</feature>
<dbReference type="GO" id="GO:0003682">
    <property type="term" value="F:chromatin binding"/>
    <property type="evidence" value="ECO:0007669"/>
    <property type="project" value="TreeGrafter"/>
</dbReference>
<evidence type="ECO:0000256" key="9">
    <source>
        <dbReference type="ARBA" id="ARBA00076306"/>
    </source>
</evidence>
<feature type="compositionally biased region" description="Pro residues" evidence="11">
    <location>
        <begin position="1421"/>
        <end position="1436"/>
    </location>
</feature>
<dbReference type="PANTHER" id="PTHR15137:SF9">
    <property type="entry name" value="TRANSCRIPTION INITIATION FACTOR TFIID SUBUNIT 2"/>
    <property type="match status" value="1"/>
</dbReference>
<dbReference type="InterPro" id="IPR042097">
    <property type="entry name" value="Aminopeptidase_N-like_N_sf"/>
</dbReference>
<evidence type="ECO:0000256" key="8">
    <source>
        <dbReference type="ARBA" id="ARBA00025346"/>
    </source>
</evidence>
<dbReference type="GO" id="GO:0006367">
    <property type="term" value="P:transcription initiation at RNA polymerase II promoter"/>
    <property type="evidence" value="ECO:0007669"/>
    <property type="project" value="TreeGrafter"/>
</dbReference>
<dbReference type="GO" id="GO:0016251">
    <property type="term" value="F:RNA polymerase II general transcription initiation factor activity"/>
    <property type="evidence" value="ECO:0007669"/>
    <property type="project" value="TreeGrafter"/>
</dbReference>
<dbReference type="FunFam" id="1.10.390.10:FF:000011">
    <property type="entry name" value="Transcription initiation factor TFIID subunit"/>
    <property type="match status" value="1"/>
</dbReference>
<feature type="compositionally biased region" description="Pro residues" evidence="11">
    <location>
        <begin position="1532"/>
        <end position="1542"/>
    </location>
</feature>
<comment type="similarity">
    <text evidence="2">Belongs to the TAF2 family.</text>
</comment>
<dbReference type="GO" id="GO:0005669">
    <property type="term" value="C:transcription factor TFIID complex"/>
    <property type="evidence" value="ECO:0007669"/>
    <property type="project" value="InterPro"/>
</dbReference>
<evidence type="ECO:0000256" key="1">
    <source>
        <dbReference type="ARBA" id="ARBA00004123"/>
    </source>
</evidence>
<dbReference type="InterPro" id="IPR036427">
    <property type="entry name" value="Bromodomain-like_sf"/>
</dbReference>
<evidence type="ECO:0000313" key="14">
    <source>
        <dbReference type="Proteomes" id="UP000308197"/>
    </source>
</evidence>
<proteinExistence type="inferred from homology"/>
<dbReference type="Pfam" id="PF25577">
    <property type="entry name" value="TPR_TAF2_C"/>
    <property type="match status" value="1"/>
</dbReference>
<feature type="domain" description="Bromo" evidence="12">
    <location>
        <begin position="1740"/>
        <end position="1814"/>
    </location>
</feature>
<feature type="compositionally biased region" description="Low complexity" evidence="11">
    <location>
        <begin position="1392"/>
        <end position="1404"/>
    </location>
</feature>
<feature type="region of interest" description="Disordered" evidence="11">
    <location>
        <begin position="1835"/>
        <end position="1857"/>
    </location>
</feature>
<evidence type="ECO:0000256" key="5">
    <source>
        <dbReference type="ARBA" id="ARBA00023117"/>
    </source>
</evidence>
<feature type="compositionally biased region" description="Pro residues" evidence="11">
    <location>
        <begin position="1350"/>
        <end position="1359"/>
    </location>
</feature>
<dbReference type="STRING" id="1314778.A0A5C3Q931"/>
<dbReference type="InParanoid" id="A0A5C3Q931"/>
<dbReference type="PANTHER" id="PTHR15137">
    <property type="entry name" value="TRANSCRIPTION INITIATION FACTOR TFIID"/>
    <property type="match status" value="1"/>
</dbReference>
<evidence type="ECO:0000256" key="2">
    <source>
        <dbReference type="ARBA" id="ARBA00010937"/>
    </source>
</evidence>
<dbReference type="GO" id="GO:0006325">
    <property type="term" value="P:chromatin organization"/>
    <property type="evidence" value="ECO:0007669"/>
    <property type="project" value="UniProtKB-ARBA"/>
</dbReference>
<dbReference type="InterPro" id="IPR037813">
    <property type="entry name" value="TAF2"/>
</dbReference>
<accession>A0A5C3Q931</accession>
<feature type="domain" description="Bromo" evidence="12">
    <location>
        <begin position="1243"/>
        <end position="1315"/>
    </location>
</feature>
<keyword evidence="7" id="KW-0539">Nucleus</keyword>
<evidence type="ECO:0000256" key="7">
    <source>
        <dbReference type="ARBA" id="ARBA00023242"/>
    </source>
</evidence>
<dbReference type="InterPro" id="IPR057991">
    <property type="entry name" value="TPR_TAF2_C"/>
</dbReference>
<dbReference type="FunCoup" id="A0A5C3Q931">
    <property type="interactions" value="532"/>
</dbReference>
<feature type="compositionally biased region" description="Basic and acidic residues" evidence="11">
    <location>
        <begin position="1474"/>
        <end position="1483"/>
    </location>
</feature>
<name>A0A5C3Q931_9APHY</name>
<evidence type="ECO:0000256" key="3">
    <source>
        <dbReference type="ARBA" id="ARBA00017363"/>
    </source>
</evidence>
<keyword evidence="4" id="KW-0805">Transcription regulation</keyword>
<dbReference type="InterPro" id="IPR018359">
    <property type="entry name" value="Bromodomain_CS"/>
</dbReference>
<feature type="region of interest" description="Disordered" evidence="11">
    <location>
        <begin position="1342"/>
        <end position="1616"/>
    </location>
</feature>
<dbReference type="Gene3D" id="1.10.390.10">
    <property type="entry name" value="Neutral Protease Domain 2"/>
    <property type="match status" value="1"/>
</dbReference>
<feature type="compositionally biased region" description="Low complexity" evidence="11">
    <location>
        <begin position="1360"/>
        <end position="1369"/>
    </location>
</feature>
<dbReference type="PROSITE" id="PS50014">
    <property type="entry name" value="BROMODOMAIN_2"/>
    <property type="match status" value="3"/>
</dbReference>
<dbReference type="InterPro" id="IPR027268">
    <property type="entry name" value="Peptidase_M4/M1_CTD_sf"/>
</dbReference>
<evidence type="ECO:0000259" key="12">
    <source>
        <dbReference type="PROSITE" id="PS50014"/>
    </source>
</evidence>
<sequence length="1857" mass="206839">MQREHLRRGFNIYVHQKVVLEVDFSGSLWGHTEITVVPTSKDLKTIHLHARQCVIHSVSVASHSADFVHSDPLASLSISNVDIHNHPELRRKVYSALQEGEEGELSIAIPKEVSLRQAGHRSNAGIISEAATPEPQTPGQQGNHALPVPEFTPIQVKIYYSLKNPADGIQFVQPSESYQTRVPHVYTTPSSPDAARCWVPCVDNLWEKCTWDFEFVVPRSLEQHDALSDEEEEEDSTEEYPTVVICSGELVEQIAHPNNSSKTIFIFSQPIQTSAQQIAWAAGPFHTHPILPDLSAAEDASGTTQPLMHAFCLPGHESLLANSVSFMRSAMSFYVNEFGSYPFGSHKLVFVEELPTQRFDAATVSLVTVDMLHGEDIIDQVYETRHSLSHALACQWIGINIHPKFYSDTWLVNGLGLYITGLFMRKLFGTNEYRFRLKKDMERVIEQDTGSMPPICQPTSYDPPDPVYVAFINLKSPLVLHILDRRLGKSGTSLGLSRVLPKLFLSALAGEMTNNQISTHHFLRMCRKVSGIDPRSFSEQWIYGSGCPTFGFSASFNRKKMAVEITMRQEAPAFKANEDSELNKTLFKPVEFFEGQMTIRIHEADGTPYEHVLDIRNPFKRYEVPFNTKYKRVRRNTKRYLARQAAAQAAAEGDADAAAAMDMVDMGFGLEIWEKEQERENWKVADWTEEDEQTMAGQTYEWIRIDADFEWIAAIAFDQKDYMWVSQLQRDRDVVAQYEAIMVLSKTPNPIISSTFTKTVLVTNYFYRIRCEAAAGLVSCANQRLDWIGLFHLFKLFLRYCYEPDDPKADLFSHTYVPRPNDFSDIAEYFVRKAILTAISRVRFENGKTPPVIRRFLIDQLRFNDNTQNPYADAFYICNIISSLGSATVSSRPPERGEFTSNDAGPVQEQEDVDLLNRALAEVDRYRSMDRLIPTYHNVVTVAVIEFHLLLSLASLVTHDPRPFFPLTREGNYVAVRLAAFDYVFLGKWYTPKLMRYILSVMASDSSRVVRRHVARSACQSLALLVSMGEMKTPKEADSLMIEEDGNGGEKIKESKKTELDLVIKALRKDREVGKNEVIRESLMPIALSPGTDHEVRWCLIKLADLLIRGSEEQPPKVTIHLPPTPVVEAPPPILPTVKISTKPPPRAIQAGGPPTPSVRTSFTLPPKLKLVPSGAQVDESAVPTPSAATSQTHKRGGDLPKVAKAAPAHKEKGPGKVAPRGQAGGMSAQDLMACKNVLKKLQEHKRALIFRQPVDPVRDKAPHYFDIIKSPMDLATMGAKLKQGQYKDRFEFESDFKHMINNAKTYNMQGSLAHNDTLALDSYFDKIWVVANNTLDNSAKKAAAQAQAAPPPPPPPSIQVPVSSKSSKAGTPAAPPPTIKLKIGGGGGSTPNGAAPSPSTSKPAPKPKGRKPKEPKLSEVPPPTPLAAPVRPPPVDEFDDGSADLLAEVIAIEEQSKKEKGHDRRPAPQAPTPHRDNEREKPPAPPSTQKGKERSVPKLIIGKRKKEADQAEDEILALATPAKKERSGGPTPGPSTAPPAVPSRTATPRHTESPVPVRNGVTIPKPKDRTPKVSPPTSESKSAPPRYSIKGKEKEPSRPGTPNGKPKKASAQATPLNEKKCREILRNLAKLREFLIFAKPVDPILDGCPTYYEEIKNPMDFSTISSKLTEGQYSTMEDFAKDVELVFHNCRTFNPPGTYPTDCADVVERAFKKEWTKVAEKKLSNSEKNALKKMLNQLISEPLSWVFREPVDPVILGIPTYFDIIPRKDARDLKTIMQKLNQDKYDSIDAFEADLDLMIHNAITFNGAASEVGEFAVKLQNRYRELLAPIKAPGSNVKRKGSEMGKPQPAKKVKLS</sequence>
<dbReference type="CDD" id="cd09839">
    <property type="entry name" value="M1_like_TAF2"/>
    <property type="match status" value="1"/>
</dbReference>
<gene>
    <name evidence="13" type="ORF">K466DRAFT_657283</name>
</gene>
<reference evidence="13 14" key="1">
    <citation type="journal article" date="2019" name="Nat. Ecol. Evol.">
        <title>Megaphylogeny resolves global patterns of mushroom evolution.</title>
        <authorList>
            <person name="Varga T."/>
            <person name="Krizsan K."/>
            <person name="Foldi C."/>
            <person name="Dima B."/>
            <person name="Sanchez-Garcia M."/>
            <person name="Sanchez-Ramirez S."/>
            <person name="Szollosi G.J."/>
            <person name="Szarkandi J.G."/>
            <person name="Papp V."/>
            <person name="Albert L."/>
            <person name="Andreopoulos W."/>
            <person name="Angelini C."/>
            <person name="Antonin V."/>
            <person name="Barry K.W."/>
            <person name="Bougher N.L."/>
            <person name="Buchanan P."/>
            <person name="Buyck B."/>
            <person name="Bense V."/>
            <person name="Catcheside P."/>
            <person name="Chovatia M."/>
            <person name="Cooper J."/>
            <person name="Damon W."/>
            <person name="Desjardin D."/>
            <person name="Finy P."/>
            <person name="Geml J."/>
            <person name="Haridas S."/>
            <person name="Hughes K."/>
            <person name="Justo A."/>
            <person name="Karasinski D."/>
            <person name="Kautmanova I."/>
            <person name="Kiss B."/>
            <person name="Kocsube S."/>
            <person name="Kotiranta H."/>
            <person name="LaButti K.M."/>
            <person name="Lechner B.E."/>
            <person name="Liimatainen K."/>
            <person name="Lipzen A."/>
            <person name="Lukacs Z."/>
            <person name="Mihaltcheva S."/>
            <person name="Morgado L.N."/>
            <person name="Niskanen T."/>
            <person name="Noordeloos M.E."/>
            <person name="Ohm R.A."/>
            <person name="Ortiz-Santana B."/>
            <person name="Ovrebo C."/>
            <person name="Racz N."/>
            <person name="Riley R."/>
            <person name="Savchenko A."/>
            <person name="Shiryaev A."/>
            <person name="Soop K."/>
            <person name="Spirin V."/>
            <person name="Szebenyi C."/>
            <person name="Tomsovsky M."/>
            <person name="Tulloss R.E."/>
            <person name="Uehling J."/>
            <person name="Grigoriev I.V."/>
            <person name="Vagvolgyi C."/>
            <person name="Papp T."/>
            <person name="Martin F.M."/>
            <person name="Miettinen O."/>
            <person name="Hibbett D.S."/>
            <person name="Nagy L.G."/>
        </authorList>
    </citation>
    <scope>NUCLEOTIDE SEQUENCE [LARGE SCALE GENOMIC DNA]</scope>
    <source>
        <strain evidence="13 14">HHB13444</strain>
    </source>
</reference>
<comment type="subcellular location">
    <subcellularLocation>
        <location evidence="1">Nucleus</location>
    </subcellularLocation>
</comment>
<evidence type="ECO:0000313" key="13">
    <source>
        <dbReference type="EMBL" id="TFK94953.1"/>
    </source>
</evidence>
<dbReference type="Gene3D" id="1.20.920.10">
    <property type="entry name" value="Bromodomain-like"/>
    <property type="match status" value="3"/>
</dbReference>
<dbReference type="InterPro" id="IPR001487">
    <property type="entry name" value="Bromodomain"/>
</dbReference>
<dbReference type="SUPFAM" id="SSF55486">
    <property type="entry name" value="Metalloproteases ('zincins'), catalytic domain"/>
    <property type="match status" value="1"/>
</dbReference>
<organism evidence="13 14">
    <name type="scientific">Polyporus arcularius HHB13444</name>
    <dbReference type="NCBI Taxonomy" id="1314778"/>
    <lineage>
        <taxon>Eukaryota</taxon>
        <taxon>Fungi</taxon>
        <taxon>Dikarya</taxon>
        <taxon>Basidiomycota</taxon>
        <taxon>Agaricomycotina</taxon>
        <taxon>Agaricomycetes</taxon>
        <taxon>Polyporales</taxon>
        <taxon>Polyporaceae</taxon>
        <taxon>Polyporus</taxon>
    </lineage>
</organism>
<keyword evidence="5 10" id="KW-0103">Bromodomain</keyword>
<dbReference type="InterPro" id="IPR057345">
    <property type="entry name" value="Ig-like_TAF2"/>
</dbReference>
<dbReference type="Pfam" id="PF25316">
    <property type="entry name" value="TAF2_3rd"/>
    <property type="match status" value="1"/>
</dbReference>
<dbReference type="GO" id="GO:0000976">
    <property type="term" value="F:transcription cis-regulatory region binding"/>
    <property type="evidence" value="ECO:0007669"/>
    <property type="project" value="TreeGrafter"/>
</dbReference>
<evidence type="ECO:0000256" key="10">
    <source>
        <dbReference type="PROSITE-ProRule" id="PRU00035"/>
    </source>
</evidence>
<dbReference type="SUPFAM" id="SSF63737">
    <property type="entry name" value="Leukotriene A4 hydrolase N-terminal domain"/>
    <property type="match status" value="1"/>
</dbReference>
<feature type="compositionally biased region" description="Basic and acidic residues" evidence="11">
    <location>
        <begin position="1455"/>
        <end position="1467"/>
    </location>
</feature>
<dbReference type="SMART" id="SM00297">
    <property type="entry name" value="BROMO"/>
    <property type="match status" value="3"/>
</dbReference>
<protein>
    <recommendedName>
        <fullName evidence="3">Transcription initiation factor TFIID subunit 2</fullName>
    </recommendedName>
    <alternativeName>
        <fullName evidence="9">TBP-associated factor 2</fullName>
    </alternativeName>
</protein>
<feature type="region of interest" description="Disordered" evidence="11">
    <location>
        <begin position="1176"/>
        <end position="1225"/>
    </location>
</feature>
<dbReference type="CDD" id="cd04369">
    <property type="entry name" value="Bromodomain"/>
    <property type="match status" value="3"/>
</dbReference>